<evidence type="ECO:0000313" key="3">
    <source>
        <dbReference type="EMBL" id="KAL3773853.1"/>
    </source>
</evidence>
<dbReference type="AlphaFoldDB" id="A0ABD3NCV7"/>
<dbReference type="PANTHER" id="PTHR24111:SF0">
    <property type="entry name" value="LEUCINE-RICH REPEAT-CONTAINING PROTEIN"/>
    <property type="match status" value="1"/>
</dbReference>
<feature type="region of interest" description="Disordered" evidence="2">
    <location>
        <begin position="168"/>
        <end position="198"/>
    </location>
</feature>
<dbReference type="InterPro" id="IPR052201">
    <property type="entry name" value="LRR-containing_regulator"/>
</dbReference>
<protein>
    <submittedName>
        <fullName evidence="3">Uncharacterized protein</fullName>
    </submittedName>
</protein>
<dbReference type="InterPro" id="IPR032675">
    <property type="entry name" value="LRR_dom_sf"/>
</dbReference>
<dbReference type="PANTHER" id="PTHR24111">
    <property type="entry name" value="LEUCINE-RICH REPEAT-CONTAINING PROTEIN 34"/>
    <property type="match status" value="1"/>
</dbReference>
<gene>
    <name evidence="3" type="ORF">ACHAWO_002218</name>
</gene>
<keyword evidence="1" id="KW-0677">Repeat</keyword>
<feature type="compositionally biased region" description="Low complexity" evidence="2">
    <location>
        <begin position="185"/>
        <end position="195"/>
    </location>
</feature>
<dbReference type="SUPFAM" id="SSF52047">
    <property type="entry name" value="RNI-like"/>
    <property type="match status" value="1"/>
</dbReference>
<comment type="caution">
    <text evidence="3">The sequence shown here is derived from an EMBL/GenBank/DDBJ whole genome shotgun (WGS) entry which is preliminary data.</text>
</comment>
<dbReference type="Proteomes" id="UP001530400">
    <property type="component" value="Unassembled WGS sequence"/>
</dbReference>
<reference evidence="3 4" key="1">
    <citation type="submission" date="2024-10" db="EMBL/GenBank/DDBJ databases">
        <title>Updated reference genomes for cyclostephanoid diatoms.</title>
        <authorList>
            <person name="Roberts W.R."/>
            <person name="Alverson A.J."/>
        </authorList>
    </citation>
    <scope>NUCLEOTIDE SEQUENCE [LARGE SCALE GENOMIC DNA]</scope>
    <source>
        <strain evidence="3 4">AJA010-31</strain>
    </source>
</reference>
<evidence type="ECO:0000256" key="1">
    <source>
        <dbReference type="ARBA" id="ARBA00022737"/>
    </source>
</evidence>
<organism evidence="3 4">
    <name type="scientific">Cyclotella atomus</name>
    <dbReference type="NCBI Taxonomy" id="382360"/>
    <lineage>
        <taxon>Eukaryota</taxon>
        <taxon>Sar</taxon>
        <taxon>Stramenopiles</taxon>
        <taxon>Ochrophyta</taxon>
        <taxon>Bacillariophyta</taxon>
        <taxon>Coscinodiscophyceae</taxon>
        <taxon>Thalassiosirophycidae</taxon>
        <taxon>Stephanodiscales</taxon>
        <taxon>Stephanodiscaceae</taxon>
        <taxon>Cyclotella</taxon>
    </lineage>
</organism>
<feature type="compositionally biased region" description="Acidic residues" evidence="2">
    <location>
        <begin position="226"/>
        <end position="241"/>
    </location>
</feature>
<sequence>MVWKIRRRRSVSTMDSIEELVQRVVNNDPSTTEIVLKGLNVQQELMTALAMALISNTHVKTLYLASVYIHSYSAQILASALVQNTKLETVWLENNRICPAGASSFATALYVNNTIKTFALRNNLIGNEGALCILSAMQANKSVQSIVLDGNSIEHRLLAQIKELAARNMQEHSTKHEASSQSTTVPKSSVQPVKSKSQKHVSKVCKSASDCDHDHSISSWATLETIMEEPESEDDINDYIS</sequence>
<evidence type="ECO:0000313" key="4">
    <source>
        <dbReference type="Proteomes" id="UP001530400"/>
    </source>
</evidence>
<dbReference type="EMBL" id="JALLPJ020001217">
    <property type="protein sequence ID" value="KAL3773853.1"/>
    <property type="molecule type" value="Genomic_DNA"/>
</dbReference>
<dbReference type="Gene3D" id="3.80.10.10">
    <property type="entry name" value="Ribonuclease Inhibitor"/>
    <property type="match status" value="1"/>
</dbReference>
<feature type="compositionally biased region" description="Basic and acidic residues" evidence="2">
    <location>
        <begin position="169"/>
        <end position="178"/>
    </location>
</feature>
<dbReference type="SMART" id="SM00368">
    <property type="entry name" value="LRR_RI"/>
    <property type="match status" value="2"/>
</dbReference>
<name>A0ABD3NCV7_9STRA</name>
<feature type="region of interest" description="Disordered" evidence="2">
    <location>
        <begin position="222"/>
        <end position="241"/>
    </location>
</feature>
<accession>A0ABD3NCV7</accession>
<keyword evidence="4" id="KW-1185">Reference proteome</keyword>
<proteinExistence type="predicted"/>
<evidence type="ECO:0000256" key="2">
    <source>
        <dbReference type="SAM" id="MobiDB-lite"/>
    </source>
</evidence>